<dbReference type="InterPro" id="IPR008920">
    <property type="entry name" value="TF_FadR/GntR_C"/>
</dbReference>
<dbReference type="EMBL" id="JANAFB010000024">
    <property type="protein sequence ID" value="MCP3426364.1"/>
    <property type="molecule type" value="Genomic_DNA"/>
</dbReference>
<gene>
    <name evidence="5" type="ORF">NBM05_10215</name>
</gene>
<keyword evidence="6" id="KW-1185">Reference proteome</keyword>
<dbReference type="GO" id="GO:0003677">
    <property type="term" value="F:DNA binding"/>
    <property type="evidence" value="ECO:0007669"/>
    <property type="project" value="UniProtKB-KW"/>
</dbReference>
<dbReference type="Pfam" id="PF07729">
    <property type="entry name" value="FCD"/>
    <property type="match status" value="1"/>
</dbReference>
<dbReference type="AlphaFoldDB" id="A0A9X2HFJ0"/>
<dbReference type="RefSeq" id="WP_254166975.1">
    <property type="nucleotide sequence ID" value="NZ_JANAFB010000024.1"/>
</dbReference>
<name>A0A9X2HFJ0_9MICC</name>
<dbReference type="Proteomes" id="UP001139502">
    <property type="component" value="Unassembled WGS sequence"/>
</dbReference>
<comment type="caution">
    <text evidence="5">The sequence shown here is derived from an EMBL/GenBank/DDBJ whole genome shotgun (WGS) entry which is preliminary data.</text>
</comment>
<dbReference type="SUPFAM" id="SSF48008">
    <property type="entry name" value="GntR ligand-binding domain-like"/>
    <property type="match status" value="1"/>
</dbReference>
<keyword evidence="3" id="KW-0804">Transcription</keyword>
<evidence type="ECO:0000313" key="5">
    <source>
        <dbReference type="EMBL" id="MCP3426364.1"/>
    </source>
</evidence>
<evidence type="ECO:0000259" key="4">
    <source>
        <dbReference type="SMART" id="SM00895"/>
    </source>
</evidence>
<dbReference type="Gene3D" id="1.20.120.530">
    <property type="entry name" value="GntR ligand-binding domain-like"/>
    <property type="match status" value="1"/>
</dbReference>
<evidence type="ECO:0000256" key="2">
    <source>
        <dbReference type="ARBA" id="ARBA00023125"/>
    </source>
</evidence>
<accession>A0A9X2HFJ0</accession>
<feature type="domain" description="GntR C-terminal" evidence="4">
    <location>
        <begin position="52"/>
        <end position="177"/>
    </location>
</feature>
<dbReference type="SMART" id="SM00895">
    <property type="entry name" value="FCD"/>
    <property type="match status" value="1"/>
</dbReference>
<evidence type="ECO:0000256" key="3">
    <source>
        <dbReference type="ARBA" id="ARBA00023163"/>
    </source>
</evidence>
<evidence type="ECO:0000256" key="1">
    <source>
        <dbReference type="ARBA" id="ARBA00023015"/>
    </source>
</evidence>
<keyword evidence="1" id="KW-0805">Transcription regulation</keyword>
<keyword evidence="2" id="KW-0238">DNA-binding</keyword>
<dbReference type="InterPro" id="IPR011711">
    <property type="entry name" value="GntR_C"/>
</dbReference>
<sequence length="187" mass="21292">MTERGLMRRYNLSGSEISDILRRISLEGWIEPNPGYGWRFLPALTSAKSYADSYRFRQLVEPAALLEPGYRVDRGELLAQRSEQQALVDGRIHQVSGPELFDHNSHLHETIIAGSNNEFFIESIARINKLRRLIEYRKTLVPGRAAIRCAEHVRLADLVLGGHLKDASRFLASHLRTVGTEKTTRQD</sequence>
<reference evidence="5" key="1">
    <citation type="submission" date="2022-06" db="EMBL/GenBank/DDBJ databases">
        <title>Rothia sp. isolated from sandalwood seedling.</title>
        <authorList>
            <person name="Tuikhar N."/>
            <person name="Kirdat K."/>
            <person name="Thorat V."/>
            <person name="Swetha P."/>
            <person name="Padma S."/>
            <person name="Sundararaj R."/>
            <person name="Yadav A."/>
        </authorList>
    </citation>
    <scope>NUCLEOTIDE SEQUENCE</scope>
    <source>
        <strain evidence="5">AR01</strain>
    </source>
</reference>
<evidence type="ECO:0000313" key="6">
    <source>
        <dbReference type="Proteomes" id="UP001139502"/>
    </source>
</evidence>
<organism evidence="5 6">
    <name type="scientific">Rothia santali</name>
    <dbReference type="NCBI Taxonomy" id="2949643"/>
    <lineage>
        <taxon>Bacteria</taxon>
        <taxon>Bacillati</taxon>
        <taxon>Actinomycetota</taxon>
        <taxon>Actinomycetes</taxon>
        <taxon>Micrococcales</taxon>
        <taxon>Micrococcaceae</taxon>
        <taxon>Rothia</taxon>
    </lineage>
</organism>
<protein>
    <submittedName>
        <fullName evidence="5">FCD domain-containing protein</fullName>
    </submittedName>
</protein>
<proteinExistence type="predicted"/>